<organism evidence="7 8">
    <name type="scientific">Pristionchus mayeri</name>
    <dbReference type="NCBI Taxonomy" id="1317129"/>
    <lineage>
        <taxon>Eukaryota</taxon>
        <taxon>Metazoa</taxon>
        <taxon>Ecdysozoa</taxon>
        <taxon>Nematoda</taxon>
        <taxon>Chromadorea</taxon>
        <taxon>Rhabditida</taxon>
        <taxon>Rhabditina</taxon>
        <taxon>Diplogasteromorpha</taxon>
        <taxon>Diplogasteroidea</taxon>
        <taxon>Neodiplogasteridae</taxon>
        <taxon>Pristionchus</taxon>
    </lineage>
</organism>
<evidence type="ECO:0008006" key="9">
    <source>
        <dbReference type="Google" id="ProtNLM"/>
    </source>
</evidence>
<feature type="transmembrane region" description="Helical" evidence="6">
    <location>
        <begin position="302"/>
        <end position="323"/>
    </location>
</feature>
<comment type="similarity">
    <text evidence="2">Belongs to the CDC50/LEM3 family.</text>
</comment>
<protein>
    <recommendedName>
        <fullName evidence="9">Cell cycle control protein 50A</fullName>
    </recommendedName>
</protein>
<dbReference type="Pfam" id="PF03381">
    <property type="entry name" value="CDC50"/>
    <property type="match status" value="1"/>
</dbReference>
<evidence type="ECO:0000313" key="7">
    <source>
        <dbReference type="EMBL" id="GMR44968.1"/>
    </source>
</evidence>
<evidence type="ECO:0000256" key="5">
    <source>
        <dbReference type="ARBA" id="ARBA00023136"/>
    </source>
</evidence>
<keyword evidence="4 6" id="KW-1133">Transmembrane helix</keyword>
<keyword evidence="8" id="KW-1185">Reference proteome</keyword>
<dbReference type="Proteomes" id="UP001328107">
    <property type="component" value="Unassembled WGS sequence"/>
</dbReference>
<dbReference type="PIRSF" id="PIRSF015840">
    <property type="entry name" value="DUF284_TM_euk"/>
    <property type="match status" value="1"/>
</dbReference>
<evidence type="ECO:0000256" key="1">
    <source>
        <dbReference type="ARBA" id="ARBA00004141"/>
    </source>
</evidence>
<reference evidence="8" key="1">
    <citation type="submission" date="2022-10" db="EMBL/GenBank/DDBJ databases">
        <title>Genome assembly of Pristionchus species.</title>
        <authorList>
            <person name="Yoshida K."/>
            <person name="Sommer R.J."/>
        </authorList>
    </citation>
    <scope>NUCLEOTIDE SEQUENCE [LARGE SCALE GENOMIC DNA]</scope>
    <source>
        <strain evidence="8">RS5460</strain>
    </source>
</reference>
<dbReference type="InterPro" id="IPR005045">
    <property type="entry name" value="CDC50/LEM3_fam"/>
</dbReference>
<dbReference type="EMBL" id="BTRK01000004">
    <property type="protein sequence ID" value="GMR44968.1"/>
    <property type="molecule type" value="Genomic_DNA"/>
</dbReference>
<comment type="subcellular location">
    <subcellularLocation>
        <location evidence="1">Membrane</location>
        <topology evidence="1">Multi-pass membrane protein</topology>
    </subcellularLocation>
</comment>
<keyword evidence="5 6" id="KW-0472">Membrane</keyword>
<dbReference type="PANTHER" id="PTHR10926:SF0">
    <property type="entry name" value="CDC50, ISOFORM A"/>
    <property type="match status" value="1"/>
</dbReference>
<evidence type="ECO:0000256" key="6">
    <source>
        <dbReference type="SAM" id="Phobius"/>
    </source>
</evidence>
<dbReference type="GO" id="GO:0005886">
    <property type="term" value="C:plasma membrane"/>
    <property type="evidence" value="ECO:0007669"/>
    <property type="project" value="TreeGrafter"/>
</dbReference>
<evidence type="ECO:0000256" key="2">
    <source>
        <dbReference type="ARBA" id="ARBA00009457"/>
    </source>
</evidence>
<evidence type="ECO:0000256" key="4">
    <source>
        <dbReference type="ARBA" id="ARBA00022989"/>
    </source>
</evidence>
<evidence type="ECO:0000313" key="8">
    <source>
        <dbReference type="Proteomes" id="UP001328107"/>
    </source>
</evidence>
<accession>A0AAN5HXM7</accession>
<dbReference type="GO" id="GO:0005783">
    <property type="term" value="C:endoplasmic reticulum"/>
    <property type="evidence" value="ECO:0007669"/>
    <property type="project" value="TreeGrafter"/>
</dbReference>
<name>A0AAN5HXM7_9BILA</name>
<dbReference type="AlphaFoldDB" id="A0AAN5HXM7"/>
<comment type="caution">
    <text evidence="7">The sequence shown here is derived from an EMBL/GenBank/DDBJ whole genome shotgun (WGS) entry which is preliminary data.</text>
</comment>
<dbReference type="GO" id="GO:0005794">
    <property type="term" value="C:Golgi apparatus"/>
    <property type="evidence" value="ECO:0007669"/>
    <property type="project" value="TreeGrafter"/>
</dbReference>
<feature type="non-terminal residue" evidence="7">
    <location>
        <position position="1"/>
    </location>
</feature>
<sequence length="342" mass="37629">QKESLPFFLRQSRFFVSPHRVVHTNQAMGSPEKFSSFKQQQLPACKPLPTAPIVLPIVFCIGFACIGIGVALVLASSSVQETFFLYDEQCQGLTQCMINVNIPNDYTGDVYFSYYLQNYHQNLRTYFTSRNDQQYLGDLQKTSGCSPFDKDGDQPIVPCGAIANSMFNDTYEILFNGVPVPLTSDGLLWDAGKFKNPPDNGGVLCSRFAGTAKPPSWSKPICEIPDGLENVDLNNWMRIAALPNFRKPWRKLDRSKDPAFANGLPAGDYVVNITNQYPVKKFDGDKGFVITTASWAGSKNNFLGIAYLSVGGVVLVIGVILVITHAKFGHSTAELGDIGEGK</sequence>
<feature type="transmembrane region" description="Helical" evidence="6">
    <location>
        <begin position="53"/>
        <end position="75"/>
    </location>
</feature>
<evidence type="ECO:0000256" key="3">
    <source>
        <dbReference type="ARBA" id="ARBA00022692"/>
    </source>
</evidence>
<gene>
    <name evidence="7" type="ORF">PMAYCL1PPCAC_15163</name>
</gene>
<keyword evidence="3 6" id="KW-0812">Transmembrane</keyword>
<dbReference type="PANTHER" id="PTHR10926">
    <property type="entry name" value="CELL CYCLE CONTROL PROTEIN 50"/>
    <property type="match status" value="1"/>
</dbReference>
<proteinExistence type="inferred from homology"/>